<dbReference type="EMBL" id="MIGC01001136">
    <property type="protein sequence ID" value="PHJ23422.1"/>
    <property type="molecule type" value="Genomic_DNA"/>
</dbReference>
<comment type="caution">
    <text evidence="1">The sequence shown here is derived from an EMBL/GenBank/DDBJ whole genome shotgun (WGS) entry which is preliminary data.</text>
</comment>
<dbReference type="RefSeq" id="XP_067925098.1">
    <property type="nucleotide sequence ID" value="XM_068062924.1"/>
</dbReference>
<dbReference type="Proteomes" id="UP000221165">
    <property type="component" value="Unassembled WGS sequence"/>
</dbReference>
<dbReference type="AlphaFoldDB" id="A0A2C6L7R4"/>
<proteinExistence type="predicted"/>
<reference evidence="1 2" key="1">
    <citation type="journal article" date="2017" name="Int. J. Parasitol.">
        <title>The genome of the protozoan parasite Cystoisospora suis and a reverse vaccinology approach to identify vaccine candidates.</title>
        <authorList>
            <person name="Palmieri N."/>
            <person name="Shrestha A."/>
            <person name="Ruttkowski B."/>
            <person name="Beck T."/>
            <person name="Vogl C."/>
            <person name="Tomley F."/>
            <person name="Blake D.P."/>
            <person name="Joachim A."/>
        </authorList>
    </citation>
    <scope>NUCLEOTIDE SEQUENCE [LARGE SCALE GENOMIC DNA]</scope>
    <source>
        <strain evidence="1 2">Wien I</strain>
    </source>
</reference>
<keyword evidence="2" id="KW-1185">Reference proteome</keyword>
<sequence>FFSPFFLLSSVSSFSKNLWRITYTLSCFSRMKRGTAVITHIPLDSLVFFPLLSQDCHEGVYVSKRKLP</sequence>
<evidence type="ECO:0000313" key="2">
    <source>
        <dbReference type="Proteomes" id="UP000221165"/>
    </source>
</evidence>
<organism evidence="1 2">
    <name type="scientific">Cystoisospora suis</name>
    <dbReference type="NCBI Taxonomy" id="483139"/>
    <lineage>
        <taxon>Eukaryota</taxon>
        <taxon>Sar</taxon>
        <taxon>Alveolata</taxon>
        <taxon>Apicomplexa</taxon>
        <taxon>Conoidasida</taxon>
        <taxon>Coccidia</taxon>
        <taxon>Eucoccidiorida</taxon>
        <taxon>Eimeriorina</taxon>
        <taxon>Sarcocystidae</taxon>
        <taxon>Cystoisospora</taxon>
    </lineage>
</organism>
<protein>
    <submittedName>
        <fullName evidence="1">Uncharacterized protein</fullName>
    </submittedName>
</protein>
<name>A0A2C6L7R4_9APIC</name>
<dbReference type="VEuPathDB" id="ToxoDB:CSUI_002725"/>
<dbReference type="GeneID" id="94426135"/>
<accession>A0A2C6L7R4</accession>
<gene>
    <name evidence="1" type="ORF">CSUI_002725</name>
</gene>
<evidence type="ECO:0000313" key="1">
    <source>
        <dbReference type="EMBL" id="PHJ23422.1"/>
    </source>
</evidence>
<feature type="non-terminal residue" evidence="1">
    <location>
        <position position="1"/>
    </location>
</feature>